<dbReference type="AlphaFoldDB" id="W4FCM1"/>
<feature type="compositionally biased region" description="Acidic residues" evidence="1">
    <location>
        <begin position="443"/>
        <end position="471"/>
    </location>
</feature>
<dbReference type="STRING" id="112090.W4FCM1"/>
<reference evidence="3" key="1">
    <citation type="submission" date="2013-12" db="EMBL/GenBank/DDBJ databases">
        <title>The Genome Sequence of Aphanomyces astaci APO3.</title>
        <authorList>
            <consortium name="The Broad Institute Genomics Platform"/>
            <person name="Russ C."/>
            <person name="Tyler B."/>
            <person name="van West P."/>
            <person name="Dieguez-Uribeondo J."/>
            <person name="Young S.K."/>
            <person name="Zeng Q."/>
            <person name="Gargeya S."/>
            <person name="Fitzgerald M."/>
            <person name="Abouelleil A."/>
            <person name="Alvarado L."/>
            <person name="Chapman S.B."/>
            <person name="Gainer-Dewar J."/>
            <person name="Goldberg J."/>
            <person name="Griggs A."/>
            <person name="Gujja S."/>
            <person name="Hansen M."/>
            <person name="Howarth C."/>
            <person name="Imamovic A."/>
            <person name="Ireland A."/>
            <person name="Larimer J."/>
            <person name="McCowan C."/>
            <person name="Murphy C."/>
            <person name="Pearson M."/>
            <person name="Poon T.W."/>
            <person name="Priest M."/>
            <person name="Roberts A."/>
            <person name="Saif S."/>
            <person name="Shea T."/>
            <person name="Sykes S."/>
            <person name="Wortman J."/>
            <person name="Nusbaum C."/>
            <person name="Birren B."/>
        </authorList>
    </citation>
    <scope>NUCLEOTIDE SEQUENCE [LARGE SCALE GENOMIC DNA]</scope>
    <source>
        <strain evidence="3">APO3</strain>
    </source>
</reference>
<sequence length="482" mass="53080">MTLPTDVLAVPEAPITYDLSKPLTATESFRPGQVIFYETAFITSTGSSVLEGHHDEECEDEECDGCVEVANLDEDEVPQVNDEVVDDFDVLMSYCETTEALAIVDVRKHLFKLFRLYELDSTSLHELLHLPVAADQAPAFLDAAIGLRAAHPNVVPLGLSENDVAHLIGVLNKYCIPLDEIDSTGLFVYVSRLQHSCVPNACFTDAGDSLWVTAIAPIAAGDVVTVDFFNLHYQPHADRHAVLSEADYECHCALCLGHAPDKTRAFNCVACADGIVHPTLDVYACSLCDAVWDNDLVERATAEEAILMDELEVFTALALREIMAASLLHPFHHIFYATCSNLMNDSIDDTLTPEHALLVYKELLDSLNYVVPYPHASKIQLMNLMAQTSVGVGRIETARAHYEAAHAMSCLVFGSTCGETRLFEQLAEHTPTSVDEMAAIYGFEEEEEEEDDEEEEEDEGEEEGGEEEDPADPSSHHTIENV</sequence>
<dbReference type="PANTHER" id="PTHR46455:SF5">
    <property type="entry name" value="SET AND MYND DOMAIN CONTAINING, ARTHROPOD-SPECIFIC, MEMBER 4, ISOFORM A"/>
    <property type="match status" value="1"/>
</dbReference>
<dbReference type="InterPro" id="IPR046341">
    <property type="entry name" value="SET_dom_sf"/>
</dbReference>
<organism evidence="3">
    <name type="scientific">Aphanomyces astaci</name>
    <name type="common">Crayfish plague agent</name>
    <dbReference type="NCBI Taxonomy" id="112090"/>
    <lineage>
        <taxon>Eukaryota</taxon>
        <taxon>Sar</taxon>
        <taxon>Stramenopiles</taxon>
        <taxon>Oomycota</taxon>
        <taxon>Saprolegniomycetes</taxon>
        <taxon>Saprolegniales</taxon>
        <taxon>Verrucalvaceae</taxon>
        <taxon>Aphanomyces</taxon>
    </lineage>
</organism>
<dbReference type="InterPro" id="IPR001214">
    <property type="entry name" value="SET_dom"/>
</dbReference>
<feature type="region of interest" description="Disordered" evidence="1">
    <location>
        <begin position="439"/>
        <end position="482"/>
    </location>
</feature>
<proteinExistence type="predicted"/>
<dbReference type="InterPro" id="IPR011990">
    <property type="entry name" value="TPR-like_helical_dom_sf"/>
</dbReference>
<dbReference type="PANTHER" id="PTHR46455">
    <property type="entry name" value="SET AND MYND DOMAIN CONTAINING, ARTHROPOD-SPECIFIC, MEMBER 4, ISOFORM A"/>
    <property type="match status" value="1"/>
</dbReference>
<feature type="domain" description="SET" evidence="2">
    <location>
        <begin position="23"/>
        <end position="227"/>
    </location>
</feature>
<dbReference type="RefSeq" id="XP_009846039.1">
    <property type="nucleotide sequence ID" value="XM_009847737.1"/>
</dbReference>
<dbReference type="Gene3D" id="1.25.40.10">
    <property type="entry name" value="Tetratricopeptide repeat domain"/>
    <property type="match status" value="1"/>
</dbReference>
<dbReference type="Gene3D" id="2.170.270.10">
    <property type="entry name" value="SET domain"/>
    <property type="match status" value="1"/>
</dbReference>
<evidence type="ECO:0000256" key="1">
    <source>
        <dbReference type="SAM" id="MobiDB-lite"/>
    </source>
</evidence>
<dbReference type="Pfam" id="PF00856">
    <property type="entry name" value="SET"/>
    <property type="match status" value="1"/>
</dbReference>
<protein>
    <recommendedName>
        <fullName evidence="2">SET domain-containing protein</fullName>
    </recommendedName>
</protein>
<evidence type="ECO:0000313" key="3">
    <source>
        <dbReference type="EMBL" id="ETV64478.1"/>
    </source>
</evidence>
<dbReference type="InterPro" id="IPR053010">
    <property type="entry name" value="SET_SmydA-8"/>
</dbReference>
<evidence type="ECO:0000259" key="2">
    <source>
        <dbReference type="Pfam" id="PF00856"/>
    </source>
</evidence>
<gene>
    <name evidence="3" type="ORF">H257_18642</name>
</gene>
<dbReference type="CDD" id="cd20071">
    <property type="entry name" value="SET_SMYD"/>
    <property type="match status" value="1"/>
</dbReference>
<dbReference type="GeneID" id="20820638"/>
<dbReference type="VEuPathDB" id="FungiDB:H257_18642"/>
<accession>W4FCM1</accession>
<name>W4FCM1_APHAT</name>
<dbReference type="SUPFAM" id="SSF82199">
    <property type="entry name" value="SET domain"/>
    <property type="match status" value="1"/>
</dbReference>
<dbReference type="OrthoDB" id="62495at2759"/>
<dbReference type="EMBL" id="KI913304">
    <property type="protein sequence ID" value="ETV64478.1"/>
    <property type="molecule type" value="Genomic_DNA"/>
</dbReference>